<keyword evidence="2" id="KW-1185">Reference proteome</keyword>
<evidence type="ECO:0000313" key="2">
    <source>
        <dbReference type="Proteomes" id="UP001207468"/>
    </source>
</evidence>
<accession>A0ACC0UI85</accession>
<proteinExistence type="predicted"/>
<reference evidence="1" key="1">
    <citation type="submission" date="2021-03" db="EMBL/GenBank/DDBJ databases">
        <title>Evolutionary priming and transition to the ectomycorrhizal habit in an iconic lineage of mushroom-forming fungi: is preadaptation a requirement?</title>
        <authorList>
            <consortium name="DOE Joint Genome Institute"/>
            <person name="Looney B.P."/>
            <person name="Miyauchi S."/>
            <person name="Morin E."/>
            <person name="Drula E."/>
            <person name="Courty P.E."/>
            <person name="Chicoki N."/>
            <person name="Fauchery L."/>
            <person name="Kohler A."/>
            <person name="Kuo A."/>
            <person name="LaButti K."/>
            <person name="Pangilinan J."/>
            <person name="Lipzen A."/>
            <person name="Riley R."/>
            <person name="Andreopoulos W."/>
            <person name="He G."/>
            <person name="Johnson J."/>
            <person name="Barry K.W."/>
            <person name="Grigoriev I.V."/>
            <person name="Nagy L."/>
            <person name="Hibbett D."/>
            <person name="Henrissat B."/>
            <person name="Matheny P.B."/>
            <person name="Labbe J."/>
            <person name="Martin A.F."/>
        </authorList>
    </citation>
    <scope>NUCLEOTIDE SEQUENCE</scope>
    <source>
        <strain evidence="1">BPL698</strain>
    </source>
</reference>
<dbReference type="EMBL" id="JAGFNK010000034">
    <property type="protein sequence ID" value="KAI9510774.1"/>
    <property type="molecule type" value="Genomic_DNA"/>
</dbReference>
<name>A0ACC0UI85_9AGAM</name>
<organism evidence="1 2">
    <name type="scientific">Russula earlei</name>
    <dbReference type="NCBI Taxonomy" id="71964"/>
    <lineage>
        <taxon>Eukaryota</taxon>
        <taxon>Fungi</taxon>
        <taxon>Dikarya</taxon>
        <taxon>Basidiomycota</taxon>
        <taxon>Agaricomycotina</taxon>
        <taxon>Agaricomycetes</taxon>
        <taxon>Russulales</taxon>
        <taxon>Russulaceae</taxon>
        <taxon>Russula</taxon>
    </lineage>
</organism>
<sequence>MAPTKKSSSDAKARSSQQQQKVKGENFYRDAKQVRRLKMLSGGKAVRDRDGKILQAAAFQKGEDETTPGRVQPDRRWFGNTRVISQTALDHFRTSLQTKHHDPYSVLLRRNKLPMQLLDDAANPNLRKRSHIVETEPFAVTFGPKAQRKRPRIDAGTFEELGKLSAVASEEAAQAKLTAEIAEATAPVFMERTHADYIEPIYAKGTSRRIYGELYKVIDSSDVVLHVLDARDPLGTLCESVLEYIRKEKAHKQVVLARYIQHLTPRYPTIAFHASPNHSFGKGSLIQLLRQFSQLHSDKKQISVGFIGYPNVGKSSVINTLKSGKVCRVAPVPGETKVWQYITLTRRIYLIDCPGIVPTSANDSQTATVLKGVLRVEALPTPSEHLPELLMRAKPLYLAHTYGLNLPETGSWKADDFLDMLARANGRLLKGGEPDIEGAAKIVLSDWVRGRVPYFVAPPERPSEINEREAKERARLAKNKGKGDVEERRVPGVKQNLGSIMQKNTFVGEDVRSLEGIDLEGESVGRHDEEEGDDEAATDGDDVEEEQDVPLAWGDVFVEEKGTEEEEWSGITSLLREGASVVVLHVRWLTRQLEEHSDDESELPSTREKEIRMTTSKRKAENFYTNTNVKNKNRAKVTLLRSLRGKNAGRNRERKKR</sequence>
<gene>
    <name evidence="1" type="ORF">F5148DRAFT_1274603</name>
</gene>
<evidence type="ECO:0000313" key="1">
    <source>
        <dbReference type="EMBL" id="KAI9510774.1"/>
    </source>
</evidence>
<protein>
    <submittedName>
        <fullName evidence="1">NUC091 domain-containing protein</fullName>
    </submittedName>
</protein>
<comment type="caution">
    <text evidence="1">The sequence shown here is derived from an EMBL/GenBank/DDBJ whole genome shotgun (WGS) entry which is preliminary data.</text>
</comment>
<dbReference type="Proteomes" id="UP001207468">
    <property type="component" value="Unassembled WGS sequence"/>
</dbReference>